<comment type="caution">
    <text evidence="1">The sequence shown here is derived from an EMBL/GenBank/DDBJ whole genome shotgun (WGS) entry which is preliminary data.</text>
</comment>
<name>A0A3N2QM80_9RHOB</name>
<gene>
    <name evidence="1" type="ORF">EAT49_18865</name>
</gene>
<protein>
    <recommendedName>
        <fullName evidence="3">DUF4157 domain-containing protein</fullName>
    </recommendedName>
</protein>
<accession>A0A3N2QM80</accession>
<dbReference type="Proteomes" id="UP000268016">
    <property type="component" value="Unassembled WGS sequence"/>
</dbReference>
<dbReference type="RefSeq" id="WP_123643869.1">
    <property type="nucleotide sequence ID" value="NZ_ML119092.1"/>
</dbReference>
<evidence type="ECO:0008006" key="3">
    <source>
        <dbReference type="Google" id="ProtNLM"/>
    </source>
</evidence>
<proteinExistence type="predicted"/>
<evidence type="ECO:0000313" key="1">
    <source>
        <dbReference type="EMBL" id="ROT96300.1"/>
    </source>
</evidence>
<sequence length="223" mass="25133">MRRAALIPLLLLSACARPLTEPERSFARNFFPEETLEATKIAPAPPVGLFSFTFPTRPATTCREKIVPPPPGPEFTARTAGVVLFDHFFASPDWYLEDYTPRWPEEMNLGAAMFFAHELTHVWQWQNREITGFTLGRVAAEHRTEEDPYLFDDADGRAFLDYGYEQQASIVEEYVCCAALDPGGARTERLRTLIAEVLPLEDWTPPPSVLVPWRDAETGGICS</sequence>
<dbReference type="OrthoDB" id="8686772at2"/>
<organism evidence="1 2">
    <name type="scientific">Histidinibacterium lentulum</name>
    <dbReference type="NCBI Taxonomy" id="2480588"/>
    <lineage>
        <taxon>Bacteria</taxon>
        <taxon>Pseudomonadati</taxon>
        <taxon>Pseudomonadota</taxon>
        <taxon>Alphaproteobacteria</taxon>
        <taxon>Rhodobacterales</taxon>
        <taxon>Paracoccaceae</taxon>
        <taxon>Histidinibacterium</taxon>
    </lineage>
</organism>
<dbReference type="EMBL" id="RDRB01000012">
    <property type="protein sequence ID" value="ROT96300.1"/>
    <property type="molecule type" value="Genomic_DNA"/>
</dbReference>
<dbReference type="PROSITE" id="PS51257">
    <property type="entry name" value="PROKAR_LIPOPROTEIN"/>
    <property type="match status" value="1"/>
</dbReference>
<dbReference type="AlphaFoldDB" id="A0A3N2QM80"/>
<evidence type="ECO:0000313" key="2">
    <source>
        <dbReference type="Proteomes" id="UP000268016"/>
    </source>
</evidence>
<keyword evidence="2" id="KW-1185">Reference proteome</keyword>
<reference evidence="1 2" key="1">
    <citation type="submission" date="2018-10" db="EMBL/GenBank/DDBJ databases">
        <title>Histidinibacterium lentulum gen. nov., sp. nov., a marine bacterium from the culture broth of Picochlorum sp. 122.</title>
        <authorList>
            <person name="Wang G."/>
        </authorList>
    </citation>
    <scope>NUCLEOTIDE SEQUENCE [LARGE SCALE GENOMIC DNA]</scope>
    <source>
        <strain evidence="1 2">B17</strain>
    </source>
</reference>